<gene>
    <name evidence="1" type="ORF">FXF68_34525</name>
</gene>
<dbReference type="EMBL" id="VSRQ01000008">
    <property type="protein sequence ID" value="TYK44576.1"/>
    <property type="molecule type" value="Genomic_DNA"/>
</dbReference>
<name>A0A5D3F9Q8_9ACTN</name>
<accession>A0A5D3F9Q8</accession>
<dbReference type="InterPro" id="IPR025855">
    <property type="entry name" value="Replic_Relax"/>
</dbReference>
<keyword evidence="2" id="KW-1185">Reference proteome</keyword>
<organism evidence="1 2">
    <name type="scientific">Actinomadura decatromicini</name>
    <dbReference type="NCBI Taxonomy" id="2604572"/>
    <lineage>
        <taxon>Bacteria</taxon>
        <taxon>Bacillati</taxon>
        <taxon>Actinomycetota</taxon>
        <taxon>Actinomycetes</taxon>
        <taxon>Streptosporangiales</taxon>
        <taxon>Thermomonosporaceae</taxon>
        <taxon>Actinomadura</taxon>
    </lineage>
</organism>
<dbReference type="Proteomes" id="UP000323505">
    <property type="component" value="Unassembled WGS sequence"/>
</dbReference>
<proteinExistence type="predicted"/>
<evidence type="ECO:0000313" key="1">
    <source>
        <dbReference type="EMBL" id="TYK44576.1"/>
    </source>
</evidence>
<comment type="caution">
    <text evidence="1">The sequence shown here is derived from an EMBL/GenBank/DDBJ whole genome shotgun (WGS) entry which is preliminary data.</text>
</comment>
<protein>
    <recommendedName>
        <fullName evidence="3">Replication-relaxation</fullName>
    </recommendedName>
</protein>
<sequence>MPAAGSCSSYRPRTRMRWRGSWPRICRRRTWAALARMRWWRRWLAARGSLRPRLGRRCHRRRVPTRPKRRAALHGSTTASRAMRLRPRFAHGTRARVRAERSAERRARYEICPAARFAGRVPNGHLFLQFSNYQGGEYANDSFTSCGVQLMRARYVTARRVAGLGATLTDRERAIVGTLGAVRVATARQLVALHCADVRPRQARAVLASLADRQVLARLKRVVGGARAGSAGYVYTLGPAGLRLLASAGSRPRRPWELGPLFLAHNLAVTELYVGLMLAVRAGEIGAVEFAAEPACWRSFFGPGGERVTLKPDAYLRSQLGRYVDRWFVEVDLGTESRTTLARKADRYRQYWRSGSEQAKTGVFPRVIFLVPDEHRREVITEVLGRQPAEAWPLFAVARTDEAVTRLAQGAGV</sequence>
<evidence type="ECO:0000313" key="2">
    <source>
        <dbReference type="Proteomes" id="UP000323505"/>
    </source>
</evidence>
<reference evidence="1 2" key="1">
    <citation type="submission" date="2019-08" db="EMBL/GenBank/DDBJ databases">
        <title>Actinomadura sp. nov. CYP1-5 isolated from mountain soil.</title>
        <authorList>
            <person name="Songsumanus A."/>
            <person name="Kuncharoen N."/>
            <person name="Kudo T."/>
            <person name="Yuki M."/>
            <person name="Igarashi Y."/>
            <person name="Tanasupawat S."/>
        </authorList>
    </citation>
    <scope>NUCLEOTIDE SEQUENCE [LARGE SCALE GENOMIC DNA]</scope>
    <source>
        <strain evidence="1 2">CYP1-5</strain>
    </source>
</reference>
<evidence type="ECO:0008006" key="3">
    <source>
        <dbReference type="Google" id="ProtNLM"/>
    </source>
</evidence>
<dbReference type="Pfam" id="PF13814">
    <property type="entry name" value="Replic_Relax"/>
    <property type="match status" value="1"/>
</dbReference>
<dbReference type="AlphaFoldDB" id="A0A5D3F9Q8"/>